<evidence type="ECO:0000313" key="1">
    <source>
        <dbReference type="EMBL" id="MCW1077165.1"/>
    </source>
</evidence>
<name>A0ABD4U557_STRAP</name>
<protein>
    <submittedName>
        <fullName evidence="1">Uncharacterized protein</fullName>
    </submittedName>
</protein>
<organism evidence="1 2">
    <name type="scientific">Streptococcus anginosus</name>
    <dbReference type="NCBI Taxonomy" id="1328"/>
    <lineage>
        <taxon>Bacteria</taxon>
        <taxon>Bacillati</taxon>
        <taxon>Bacillota</taxon>
        <taxon>Bacilli</taxon>
        <taxon>Lactobacillales</taxon>
        <taxon>Streptococcaceae</taxon>
        <taxon>Streptococcus</taxon>
        <taxon>Streptococcus anginosus group</taxon>
    </lineage>
</organism>
<sequence length="448" mass="52818">MAKPKSKKLPHLSQVLKIISKNQKDFPNVSGWRNNSERLNTLVSILVTETHPSIEQWWDSKIEYSDSQVSNIVSGKSFIHHLIWQYYQGTLKELPSNERLTYREHINQLTEKLKNKDNKFSWRRPPFLTNPICQKIYEYFDSCTGDIGDLDLKRLEKKLRSGECEDFFASILFFIAADMPQIEDNEYGERHLEIIKSSQRFFNDIAQDLNEGKYYDYYHRKIIVTPDIKQKKIINEHTLSFKAPLLNRSNNLSRDSLQFNFSFDNFEKYDFFSMKEMAINGVDFLDKHIPLPENPEVKLEDRYCYKKRFLYPNIPDNTSYEVRRTTQALLGFPITESTYHLPFSTNDFKFEISMSQLNKDDNMFFDIFCAFFTPFDRTKRLSFIKSSSKHFEVHIKEFVPKGSGVKVIIKPSLSNLNFSTGQNINLTAEQINITGVWETRPETDYKDE</sequence>
<reference evidence="1 2" key="1">
    <citation type="submission" date="2022-10" db="EMBL/GenBank/DDBJ databases">
        <title>Comparative genomic study of S. anginosus.</title>
        <authorList>
            <person name="Prasad A."/>
            <person name="Ene A."/>
            <person name="Jablonska S."/>
            <person name="Du J."/>
            <person name="Wolfe A.J."/>
            <person name="Putonti C."/>
        </authorList>
    </citation>
    <scope>NUCLEOTIDE SEQUENCE [LARGE SCALE GENOMIC DNA]</scope>
    <source>
        <strain evidence="1 2">UMB1339</strain>
    </source>
</reference>
<comment type="caution">
    <text evidence="1">The sequence shown here is derived from an EMBL/GenBank/DDBJ whole genome shotgun (WGS) entry which is preliminary data.</text>
</comment>
<accession>A0ABD4U557</accession>
<dbReference type="RefSeq" id="WP_049533687.1">
    <property type="nucleotide sequence ID" value="NZ_CP069892.1"/>
</dbReference>
<proteinExistence type="predicted"/>
<dbReference type="AlphaFoldDB" id="A0ABD4U557"/>
<dbReference type="EMBL" id="JAPAIP010000027">
    <property type="protein sequence ID" value="MCW1077165.1"/>
    <property type="molecule type" value="Genomic_DNA"/>
</dbReference>
<evidence type="ECO:0000313" key="2">
    <source>
        <dbReference type="Proteomes" id="UP001208682"/>
    </source>
</evidence>
<dbReference type="Proteomes" id="UP001208682">
    <property type="component" value="Unassembled WGS sequence"/>
</dbReference>
<gene>
    <name evidence="1" type="ORF">OJ589_08430</name>
</gene>